<reference evidence="4" key="1">
    <citation type="submission" date="2019-08" db="EMBL/GenBank/DDBJ databases">
        <authorList>
            <person name="Kucharzyk K."/>
            <person name="Murdoch R.W."/>
            <person name="Higgins S."/>
            <person name="Loffler F."/>
        </authorList>
    </citation>
    <scope>NUCLEOTIDE SEQUENCE</scope>
</reference>
<dbReference type="Gene3D" id="3.40.50.720">
    <property type="entry name" value="NAD(P)-binding Rossmann-like Domain"/>
    <property type="match status" value="1"/>
</dbReference>
<dbReference type="PANTHER" id="PTHR42840:SF3">
    <property type="entry name" value="BINDING ROSSMANN FOLD OXIDOREDUCTASE, PUTATIVE (AFU_ORTHOLOGUE AFUA_2G10240)-RELATED"/>
    <property type="match status" value="1"/>
</dbReference>
<gene>
    <name evidence="4" type="primary">iolG_45</name>
    <name evidence="4" type="ORF">SDC9_66678</name>
</gene>
<feature type="domain" description="Gfo/Idh/MocA-like oxidoreductase N-terminal" evidence="2">
    <location>
        <begin position="4"/>
        <end position="65"/>
    </location>
</feature>
<evidence type="ECO:0000313" key="4">
    <source>
        <dbReference type="EMBL" id="MPM20249.1"/>
    </source>
</evidence>
<dbReference type="InterPro" id="IPR055170">
    <property type="entry name" value="GFO_IDH_MocA-like_dom"/>
</dbReference>
<name>A0A644XVY5_9ZZZZ</name>
<dbReference type="SUPFAM" id="SSF51735">
    <property type="entry name" value="NAD(P)-binding Rossmann-fold domains"/>
    <property type="match status" value="1"/>
</dbReference>
<dbReference type="PANTHER" id="PTHR42840">
    <property type="entry name" value="NAD(P)-BINDING ROSSMANN-FOLD SUPERFAMILY PROTEIN-RELATED"/>
    <property type="match status" value="1"/>
</dbReference>
<protein>
    <submittedName>
        <fullName evidence="4">Myo-inositol 2-dehydrogenase</fullName>
        <ecNumber evidence="4">1.1.1.18</ecNumber>
    </submittedName>
</protein>
<dbReference type="Pfam" id="PF22725">
    <property type="entry name" value="GFO_IDH_MocA_C3"/>
    <property type="match status" value="1"/>
</dbReference>
<dbReference type="InterPro" id="IPR036291">
    <property type="entry name" value="NAD(P)-bd_dom_sf"/>
</dbReference>
<evidence type="ECO:0000256" key="1">
    <source>
        <dbReference type="ARBA" id="ARBA00023002"/>
    </source>
</evidence>
<comment type="caution">
    <text evidence="4">The sequence shown here is derived from an EMBL/GenBank/DDBJ whole genome shotgun (WGS) entry which is preliminary data.</text>
</comment>
<dbReference type="InterPro" id="IPR000683">
    <property type="entry name" value="Gfo/Idh/MocA-like_OxRdtase_N"/>
</dbReference>
<dbReference type="AlphaFoldDB" id="A0A644XVY5"/>
<dbReference type="SUPFAM" id="SSF55347">
    <property type="entry name" value="Glyceraldehyde-3-phosphate dehydrogenase-like, C-terminal domain"/>
    <property type="match status" value="1"/>
</dbReference>
<dbReference type="Pfam" id="PF01408">
    <property type="entry name" value="GFO_IDH_MocA"/>
    <property type="match status" value="1"/>
</dbReference>
<dbReference type="GO" id="GO:0000166">
    <property type="term" value="F:nucleotide binding"/>
    <property type="evidence" value="ECO:0007669"/>
    <property type="project" value="InterPro"/>
</dbReference>
<evidence type="ECO:0000259" key="2">
    <source>
        <dbReference type="Pfam" id="PF01408"/>
    </source>
</evidence>
<keyword evidence="1 4" id="KW-0560">Oxidoreductase</keyword>
<sequence>MFLNKELDGVVIASNSQMHCEMAVQAAELGVKNVYIEKPLAMTMAEADRIREAVAKSGIRVFQVGYNRRFDKSYLAMKKKIEEGYIGTPVLVKMINRDPAALSEFIIKFSPTSGGLVFDMLTHDYDAARWFMGSDAESVYGLGGVYAYEGLRAVGDIDNCGILCRFGNGAMGWFETTRNSPYGYHAEAEIFGTDGCLRVCTTPTNDRVVSLDKGGVHQSTLSWFYEYWEPTFTAELQSFVNAVEGVSPLEGAGLMDGYKAVEWALAAKRAVDEETVVKI</sequence>
<dbReference type="GO" id="GO:0050112">
    <property type="term" value="F:inositol 2-dehydrogenase (NAD+) activity"/>
    <property type="evidence" value="ECO:0007669"/>
    <property type="project" value="UniProtKB-EC"/>
</dbReference>
<organism evidence="4">
    <name type="scientific">bioreactor metagenome</name>
    <dbReference type="NCBI Taxonomy" id="1076179"/>
    <lineage>
        <taxon>unclassified sequences</taxon>
        <taxon>metagenomes</taxon>
        <taxon>ecological metagenomes</taxon>
    </lineage>
</organism>
<feature type="domain" description="GFO/IDH/MocA-like oxidoreductase" evidence="3">
    <location>
        <begin position="74"/>
        <end position="197"/>
    </location>
</feature>
<proteinExistence type="predicted"/>
<dbReference type="EC" id="1.1.1.18" evidence="4"/>
<evidence type="ECO:0000259" key="3">
    <source>
        <dbReference type="Pfam" id="PF22725"/>
    </source>
</evidence>
<dbReference type="Gene3D" id="3.30.360.10">
    <property type="entry name" value="Dihydrodipicolinate Reductase, domain 2"/>
    <property type="match status" value="1"/>
</dbReference>
<dbReference type="EMBL" id="VSSQ01003342">
    <property type="protein sequence ID" value="MPM20249.1"/>
    <property type="molecule type" value="Genomic_DNA"/>
</dbReference>
<accession>A0A644XVY5</accession>